<dbReference type="EC" id="2.1.1.290" evidence="5"/>
<gene>
    <name evidence="15" type="ORF">RRG08_045872</name>
</gene>
<comment type="caution">
    <text evidence="15">The sequence shown here is derived from an EMBL/GenBank/DDBJ whole genome shotgun (WGS) entry which is preliminary data.</text>
</comment>
<comment type="catalytic activity">
    <reaction evidence="13">
        <text>7-[(3S)-(3-amino-3-methoxycarbonyl)propyl]wyosine(37) in tRNA(Phe) + S-adenosyl-L-methionine + CO2 = wybutosine(37) in tRNA(Phe) + S-adenosyl-L-homocysteine + 2 H(+)</text>
        <dbReference type="Rhea" id="RHEA:37119"/>
        <dbReference type="Rhea" id="RHEA-COMP:11844"/>
        <dbReference type="Rhea" id="RHEA-COMP:11847"/>
        <dbReference type="ChEBI" id="CHEBI:15378"/>
        <dbReference type="ChEBI" id="CHEBI:16526"/>
        <dbReference type="ChEBI" id="CHEBI:57856"/>
        <dbReference type="ChEBI" id="CHEBI:59789"/>
        <dbReference type="ChEBI" id="CHEBI:73544"/>
        <dbReference type="ChEBI" id="CHEBI:74275"/>
        <dbReference type="EC" id="2.3.1.231"/>
    </reaction>
</comment>
<dbReference type="InterPro" id="IPR007213">
    <property type="entry name" value="Ppm1/Ppm2/Tcmp"/>
</dbReference>
<feature type="region of interest" description="Disordered" evidence="14">
    <location>
        <begin position="1"/>
        <end position="21"/>
    </location>
</feature>
<comment type="pathway">
    <text evidence="2">tRNA modification; wybutosine-tRNA(Phe) biosynthesis.</text>
</comment>
<dbReference type="Gene3D" id="3.40.50.150">
    <property type="entry name" value="Vaccinia Virus protein VP39"/>
    <property type="match status" value="1"/>
</dbReference>
<name>A0AAE0ZEQ5_9GAST</name>
<reference evidence="15" key="1">
    <citation type="journal article" date="2023" name="G3 (Bethesda)">
        <title>A reference genome for the long-term kleptoplast-retaining sea slug Elysia crispata morphotype clarki.</title>
        <authorList>
            <person name="Eastman K.E."/>
            <person name="Pendleton A.L."/>
            <person name="Shaikh M.A."/>
            <person name="Suttiyut T."/>
            <person name="Ogas R."/>
            <person name="Tomko P."/>
            <person name="Gavelis G."/>
            <person name="Widhalm J.R."/>
            <person name="Wisecaver J.H."/>
        </authorList>
    </citation>
    <scope>NUCLEOTIDE SEQUENCE</scope>
    <source>
        <strain evidence="15">ECLA1</strain>
    </source>
</reference>
<evidence type="ECO:0000256" key="14">
    <source>
        <dbReference type="SAM" id="MobiDB-lite"/>
    </source>
</evidence>
<evidence type="ECO:0000256" key="4">
    <source>
        <dbReference type="ARBA" id="ARBA00012155"/>
    </source>
</evidence>
<dbReference type="FunFam" id="3.40.50.150:FF:000207">
    <property type="entry name" value="Leucine carboxyl methyltransferase 2"/>
    <property type="match status" value="1"/>
</dbReference>
<dbReference type="Proteomes" id="UP001283361">
    <property type="component" value="Unassembled WGS sequence"/>
</dbReference>
<sequence length="604" mass="68237">MAKVVSVNSSKSTKTRRETAVQGTNDSSIVSKWSTASCGYFDDSFLQHFISKKSRRAPLIHRGYYIRAKAFDRIIRNFFKIFEDAKKQVISLGTGFDSTYFRLKGAGLLKDTVVYEIDFPDLVRRKRLLIENSPELANLIKKRDIPPSSPHIELSCTDYQLLGVDLTQLNTLEAALKMCGISFECPTLLLSECVMTYMTRRCSTELVKWAAETFEHGVFGMYEQMHPNDAFGLFMQAHFHSIGSPLKCINSFPNLKSQNDRFLNAGWTHCECVDMNTFYYDCLERTERCRVESLETFDEYEELNLKYSHYFILTASTVNLGQSLIKNDQSLLKVDLPEEFTDVVTVSRLPEADQSVRRFGHSSSLVGNCFAITSGGFGETDGRHQRLAELTVTDLSSLKSYHVSCGVADMQIPRMHHSSTTLSNGATILIAGRQSPYFMCNIMLKVTLQITENCDASSGFQNGHNSLTSPSAQSVKRVSLPQENFNSEDDVISQSHSDNKISSQSLESHNLSKTFDFKLGELTIEVVEQKGSVPRERWRHASVVVMHEGEEKIFLFGGKTKSGEVLQDCFIFNPVKNTWNEEDIGARWAVVEKMATTFISQHLY</sequence>
<evidence type="ECO:0000256" key="10">
    <source>
        <dbReference type="ARBA" id="ARBA00022694"/>
    </source>
</evidence>
<dbReference type="AlphaFoldDB" id="A0AAE0ZEQ5"/>
<evidence type="ECO:0000256" key="13">
    <source>
        <dbReference type="ARBA" id="ARBA00049250"/>
    </source>
</evidence>
<dbReference type="SUPFAM" id="SSF117281">
    <property type="entry name" value="Kelch motif"/>
    <property type="match status" value="2"/>
</dbReference>
<evidence type="ECO:0000256" key="2">
    <source>
        <dbReference type="ARBA" id="ARBA00004797"/>
    </source>
</evidence>
<dbReference type="GO" id="GO:0030488">
    <property type="term" value="P:tRNA methylation"/>
    <property type="evidence" value="ECO:0007669"/>
    <property type="project" value="TreeGrafter"/>
</dbReference>
<dbReference type="Gene3D" id="2.120.10.80">
    <property type="entry name" value="Kelch-type beta propeller"/>
    <property type="match status" value="1"/>
</dbReference>
<organism evidence="15 16">
    <name type="scientific">Elysia crispata</name>
    <name type="common">lettuce slug</name>
    <dbReference type="NCBI Taxonomy" id="231223"/>
    <lineage>
        <taxon>Eukaryota</taxon>
        <taxon>Metazoa</taxon>
        <taxon>Spiralia</taxon>
        <taxon>Lophotrochozoa</taxon>
        <taxon>Mollusca</taxon>
        <taxon>Gastropoda</taxon>
        <taxon>Heterobranchia</taxon>
        <taxon>Euthyneura</taxon>
        <taxon>Panpulmonata</taxon>
        <taxon>Sacoglossa</taxon>
        <taxon>Placobranchoidea</taxon>
        <taxon>Plakobranchidae</taxon>
        <taxon>Elysia</taxon>
    </lineage>
</organism>
<evidence type="ECO:0000256" key="9">
    <source>
        <dbReference type="ARBA" id="ARBA00022691"/>
    </source>
</evidence>
<proteinExistence type="inferred from homology"/>
<evidence type="ECO:0000313" key="16">
    <source>
        <dbReference type="Proteomes" id="UP001283361"/>
    </source>
</evidence>
<dbReference type="SUPFAM" id="SSF53335">
    <property type="entry name" value="S-adenosyl-L-methionine-dependent methyltransferases"/>
    <property type="match status" value="1"/>
</dbReference>
<feature type="compositionally biased region" description="Low complexity" evidence="14">
    <location>
        <begin position="1"/>
        <end position="12"/>
    </location>
</feature>
<dbReference type="Pfam" id="PF04072">
    <property type="entry name" value="LCM"/>
    <property type="match status" value="1"/>
</dbReference>
<keyword evidence="9" id="KW-0949">S-adenosyl-L-methionine</keyword>
<dbReference type="InterPro" id="IPR015915">
    <property type="entry name" value="Kelch-typ_b-propeller"/>
</dbReference>
<dbReference type="GO" id="GO:0008175">
    <property type="term" value="F:tRNA methyltransferase activity"/>
    <property type="evidence" value="ECO:0007669"/>
    <property type="project" value="TreeGrafter"/>
</dbReference>
<evidence type="ECO:0000313" key="15">
    <source>
        <dbReference type="EMBL" id="KAK3768054.1"/>
    </source>
</evidence>
<evidence type="ECO:0000256" key="8">
    <source>
        <dbReference type="ARBA" id="ARBA00022679"/>
    </source>
</evidence>
<dbReference type="PANTHER" id="PTHR46529">
    <property type="entry name" value="TRNA WYBUTOSINE-SYNTHESIZING PROTEIN 4"/>
    <property type="match status" value="1"/>
</dbReference>
<evidence type="ECO:0000256" key="7">
    <source>
        <dbReference type="ARBA" id="ARBA00022603"/>
    </source>
</evidence>
<accession>A0AAE0ZEQ5</accession>
<comment type="catalytic activity">
    <reaction evidence="1">
        <text>7-[(3S)-3-amino-3-carboxypropyl]wyosine(37) in tRNA(Phe) + S-adenosyl-L-methionine = 7-[(3S)-(3-amino-3-methoxycarbonyl)propyl]wyosine(37) in tRNA(Phe) + S-adenosyl-L-homocysteine</text>
        <dbReference type="Rhea" id="RHEA:36903"/>
        <dbReference type="Rhea" id="RHEA-COMP:10379"/>
        <dbReference type="Rhea" id="RHEA-COMP:11844"/>
        <dbReference type="ChEBI" id="CHEBI:57856"/>
        <dbReference type="ChEBI" id="CHEBI:59789"/>
        <dbReference type="ChEBI" id="CHEBI:73543"/>
        <dbReference type="ChEBI" id="CHEBI:74275"/>
        <dbReference type="EC" id="2.1.1.290"/>
    </reaction>
</comment>
<evidence type="ECO:0000256" key="5">
    <source>
        <dbReference type="ARBA" id="ARBA00012779"/>
    </source>
</evidence>
<dbReference type="GO" id="GO:0031591">
    <property type="term" value="P:wybutosine biosynthetic process"/>
    <property type="evidence" value="ECO:0007669"/>
    <property type="project" value="TreeGrafter"/>
</dbReference>
<evidence type="ECO:0000256" key="6">
    <source>
        <dbReference type="ARBA" id="ARBA00018045"/>
    </source>
</evidence>
<dbReference type="InterPro" id="IPR029063">
    <property type="entry name" value="SAM-dependent_MTases_sf"/>
</dbReference>
<comment type="similarity">
    <text evidence="3">Belongs to the methyltransferase superfamily. LCMT family.</text>
</comment>
<evidence type="ECO:0000256" key="12">
    <source>
        <dbReference type="ARBA" id="ARBA00030847"/>
    </source>
</evidence>
<keyword evidence="10" id="KW-0819">tRNA processing</keyword>
<dbReference type="PANTHER" id="PTHR46529:SF1">
    <property type="entry name" value="TRNA WYBUTOSINE-SYNTHESIZING PROTEIN 4"/>
    <property type="match status" value="1"/>
</dbReference>
<evidence type="ECO:0000256" key="11">
    <source>
        <dbReference type="ARBA" id="ARBA00029750"/>
    </source>
</evidence>
<evidence type="ECO:0000256" key="3">
    <source>
        <dbReference type="ARBA" id="ARBA00010703"/>
    </source>
</evidence>
<keyword evidence="16" id="KW-1185">Reference proteome</keyword>
<evidence type="ECO:0000256" key="1">
    <source>
        <dbReference type="ARBA" id="ARBA00001806"/>
    </source>
</evidence>
<protein>
    <recommendedName>
        <fullName evidence="6">tRNA wybutosine-synthesizing protein 4</fullName>
        <ecNumber evidence="5">2.1.1.290</ecNumber>
        <ecNumber evidence="4">2.3.1.231</ecNumber>
    </recommendedName>
    <alternativeName>
        <fullName evidence="12">tRNA(Phe) (7-(3-amino-3-(methoxycarbonyl)propyl)wyosine(37)-N)-methoxycarbonyltransferase</fullName>
    </alternativeName>
    <alternativeName>
        <fullName evidence="11">tRNA(Phe) (7-(3-amino-3-carboxypropyl)wyosine(37)-O)-methyltransferase</fullName>
    </alternativeName>
</protein>
<keyword evidence="8" id="KW-0808">Transferase</keyword>
<dbReference type="EMBL" id="JAWDGP010004075">
    <property type="protein sequence ID" value="KAK3768054.1"/>
    <property type="molecule type" value="Genomic_DNA"/>
</dbReference>
<dbReference type="EC" id="2.3.1.231" evidence="4"/>
<keyword evidence="7" id="KW-0489">Methyltransferase</keyword>